<gene>
    <name evidence="3" type="ORF">SLS60_007407</name>
</gene>
<dbReference type="EMBL" id="JAKJXO020000010">
    <property type="protein sequence ID" value="KAL1599604.1"/>
    <property type="molecule type" value="Genomic_DNA"/>
</dbReference>
<dbReference type="PROSITE" id="PS50090">
    <property type="entry name" value="MYB_LIKE"/>
    <property type="match status" value="1"/>
</dbReference>
<dbReference type="InterPro" id="IPR017930">
    <property type="entry name" value="Myb_dom"/>
</dbReference>
<organism evidence="3 4">
    <name type="scientific">Paraconiothyrium brasiliense</name>
    <dbReference type="NCBI Taxonomy" id="300254"/>
    <lineage>
        <taxon>Eukaryota</taxon>
        <taxon>Fungi</taxon>
        <taxon>Dikarya</taxon>
        <taxon>Ascomycota</taxon>
        <taxon>Pezizomycotina</taxon>
        <taxon>Dothideomycetes</taxon>
        <taxon>Pleosporomycetidae</taxon>
        <taxon>Pleosporales</taxon>
        <taxon>Massarineae</taxon>
        <taxon>Didymosphaeriaceae</taxon>
        <taxon>Paraconiothyrium</taxon>
    </lineage>
</organism>
<proteinExistence type="predicted"/>
<evidence type="ECO:0000313" key="4">
    <source>
        <dbReference type="Proteomes" id="UP001521785"/>
    </source>
</evidence>
<name>A0ABR3R594_9PLEO</name>
<dbReference type="CDD" id="cd00167">
    <property type="entry name" value="SANT"/>
    <property type="match status" value="1"/>
</dbReference>
<dbReference type="Proteomes" id="UP001521785">
    <property type="component" value="Unassembled WGS sequence"/>
</dbReference>
<comment type="caution">
    <text evidence="3">The sequence shown here is derived from an EMBL/GenBank/DDBJ whole genome shotgun (WGS) entry which is preliminary data.</text>
</comment>
<evidence type="ECO:0008006" key="5">
    <source>
        <dbReference type="Google" id="ProtNLM"/>
    </source>
</evidence>
<feature type="domain" description="Myb-like" evidence="1">
    <location>
        <begin position="48"/>
        <end position="92"/>
    </location>
</feature>
<protein>
    <recommendedName>
        <fullName evidence="5">Myb-like DNA-binding protein</fullName>
    </recommendedName>
</protein>
<dbReference type="Gene3D" id="1.10.10.60">
    <property type="entry name" value="Homeodomain-like"/>
    <property type="match status" value="1"/>
</dbReference>
<dbReference type="InterPro" id="IPR009057">
    <property type="entry name" value="Homeodomain-like_sf"/>
</dbReference>
<feature type="domain" description="HTH myb-type" evidence="2">
    <location>
        <begin position="48"/>
        <end position="96"/>
    </location>
</feature>
<dbReference type="PROSITE" id="PS51294">
    <property type="entry name" value="HTH_MYB"/>
    <property type="match status" value="1"/>
</dbReference>
<evidence type="ECO:0000259" key="1">
    <source>
        <dbReference type="PROSITE" id="PS50090"/>
    </source>
</evidence>
<evidence type="ECO:0000313" key="3">
    <source>
        <dbReference type="EMBL" id="KAL1599604.1"/>
    </source>
</evidence>
<dbReference type="InterPro" id="IPR050560">
    <property type="entry name" value="MYB_TF"/>
</dbReference>
<reference evidence="3 4" key="1">
    <citation type="submission" date="2024-02" db="EMBL/GenBank/DDBJ databases">
        <title>De novo assembly and annotation of 12 fungi associated with fruit tree decline syndrome in Ontario, Canada.</title>
        <authorList>
            <person name="Sulman M."/>
            <person name="Ellouze W."/>
            <person name="Ilyukhin E."/>
        </authorList>
    </citation>
    <scope>NUCLEOTIDE SEQUENCE [LARGE SCALE GENOMIC DNA]</scope>
    <source>
        <strain evidence="3 4">M42-189</strain>
    </source>
</reference>
<dbReference type="PANTHER" id="PTHR45614">
    <property type="entry name" value="MYB PROTEIN-RELATED"/>
    <property type="match status" value="1"/>
</dbReference>
<sequence>MQKLLRKHTSLLHVENLEAMFPGRRYKTILAKFGYERRHNSNLCLQSKRRFSPEEDKLLIEAKSAGERWPSILKKFPDRNPDTVMVRWYDYLSPSAKALRAANRAAKPTRWSSEEQAEMRRLRDAGLGWSEIAVKLGRVADIVRCHYADTVPPERRSGNFYRVRPWTQEERKTVEVMRDSGKSFQDIGKVLGRQPEACSAQYYLSKDMPPLEKPHWTEEETALLKAALKDGIPNKRIKVPGKSTRAIQARIDRLGLNRRRRWTSAEDAVIEAAIQEGLTTSQIASRLPGRTRIAITGRRSLIATGKVTLK</sequence>
<keyword evidence="4" id="KW-1185">Reference proteome</keyword>
<dbReference type="Pfam" id="PF00249">
    <property type="entry name" value="Myb_DNA-binding"/>
    <property type="match status" value="1"/>
</dbReference>
<accession>A0ABR3R594</accession>
<dbReference type="InterPro" id="IPR001005">
    <property type="entry name" value="SANT/Myb"/>
</dbReference>
<dbReference type="SMART" id="SM00717">
    <property type="entry name" value="SANT"/>
    <property type="match status" value="2"/>
</dbReference>
<dbReference type="SUPFAM" id="SSF46689">
    <property type="entry name" value="Homeodomain-like"/>
    <property type="match status" value="1"/>
</dbReference>
<evidence type="ECO:0000259" key="2">
    <source>
        <dbReference type="PROSITE" id="PS51294"/>
    </source>
</evidence>